<keyword evidence="2" id="KW-1185">Reference proteome</keyword>
<accession>A0ABU6TVA4</accession>
<reference evidence="1 2" key="1">
    <citation type="journal article" date="2023" name="Plants (Basel)">
        <title>Bridging the Gap: Combining Genomics and Transcriptomics Approaches to Understand Stylosanthes scabra, an Orphan Legume from the Brazilian Caatinga.</title>
        <authorList>
            <person name="Ferreira-Neto J.R.C."/>
            <person name="da Silva M.D."/>
            <person name="Binneck E."/>
            <person name="de Melo N.F."/>
            <person name="da Silva R.H."/>
            <person name="de Melo A.L.T.M."/>
            <person name="Pandolfi V."/>
            <person name="Bustamante F.O."/>
            <person name="Brasileiro-Vidal A.C."/>
            <person name="Benko-Iseppon A.M."/>
        </authorList>
    </citation>
    <scope>NUCLEOTIDE SEQUENCE [LARGE SCALE GENOMIC DNA]</scope>
    <source>
        <tissue evidence="1">Leaves</tissue>
    </source>
</reference>
<dbReference type="EMBL" id="JASCZI010092774">
    <property type="protein sequence ID" value="MED6152766.1"/>
    <property type="molecule type" value="Genomic_DNA"/>
</dbReference>
<name>A0ABU6TVA4_9FABA</name>
<sequence>MPHTYIHSRDYILSDVGLVIVNASHGRGEQLLRERTDSLPRWQPSQLAPPSADAAAILQRRSNLSRQPSTLPSPSPT</sequence>
<comment type="caution">
    <text evidence="1">The sequence shown here is derived from an EMBL/GenBank/DDBJ whole genome shotgun (WGS) entry which is preliminary data.</text>
</comment>
<dbReference type="Proteomes" id="UP001341840">
    <property type="component" value="Unassembled WGS sequence"/>
</dbReference>
<feature type="non-terminal residue" evidence="1">
    <location>
        <position position="77"/>
    </location>
</feature>
<protein>
    <submittedName>
        <fullName evidence="1">Uncharacterized protein</fullName>
    </submittedName>
</protein>
<proteinExistence type="predicted"/>
<organism evidence="1 2">
    <name type="scientific">Stylosanthes scabra</name>
    <dbReference type="NCBI Taxonomy" id="79078"/>
    <lineage>
        <taxon>Eukaryota</taxon>
        <taxon>Viridiplantae</taxon>
        <taxon>Streptophyta</taxon>
        <taxon>Embryophyta</taxon>
        <taxon>Tracheophyta</taxon>
        <taxon>Spermatophyta</taxon>
        <taxon>Magnoliopsida</taxon>
        <taxon>eudicotyledons</taxon>
        <taxon>Gunneridae</taxon>
        <taxon>Pentapetalae</taxon>
        <taxon>rosids</taxon>
        <taxon>fabids</taxon>
        <taxon>Fabales</taxon>
        <taxon>Fabaceae</taxon>
        <taxon>Papilionoideae</taxon>
        <taxon>50 kb inversion clade</taxon>
        <taxon>dalbergioids sensu lato</taxon>
        <taxon>Dalbergieae</taxon>
        <taxon>Pterocarpus clade</taxon>
        <taxon>Stylosanthes</taxon>
    </lineage>
</organism>
<evidence type="ECO:0000313" key="1">
    <source>
        <dbReference type="EMBL" id="MED6152766.1"/>
    </source>
</evidence>
<gene>
    <name evidence="1" type="ORF">PIB30_095148</name>
</gene>
<evidence type="ECO:0000313" key="2">
    <source>
        <dbReference type="Proteomes" id="UP001341840"/>
    </source>
</evidence>